<feature type="region of interest" description="Disordered" evidence="5">
    <location>
        <begin position="1"/>
        <end position="91"/>
    </location>
</feature>
<feature type="compositionally biased region" description="Basic residues" evidence="5">
    <location>
        <begin position="916"/>
        <end position="929"/>
    </location>
</feature>
<dbReference type="PANTHER" id="PTHR39490:SF8">
    <property type="entry name" value="ZINC FINGER FYVE DOMAIN-CONTAINING PROTEIN 21"/>
    <property type="match status" value="1"/>
</dbReference>
<dbReference type="InterPro" id="IPR013083">
    <property type="entry name" value="Znf_RING/FYVE/PHD"/>
</dbReference>
<dbReference type="Proteomes" id="UP000002640">
    <property type="component" value="Unassembled WGS sequence"/>
</dbReference>
<feature type="region of interest" description="Disordered" evidence="5">
    <location>
        <begin position="362"/>
        <end position="426"/>
    </location>
</feature>
<dbReference type="InterPro" id="IPR052113">
    <property type="entry name" value="FYVE-type_Zinc_Finger"/>
</dbReference>
<feature type="region of interest" description="Disordered" evidence="5">
    <location>
        <begin position="269"/>
        <end position="289"/>
    </location>
</feature>
<feature type="compositionally biased region" description="Acidic residues" evidence="5">
    <location>
        <begin position="1"/>
        <end position="15"/>
    </location>
</feature>
<dbReference type="InterPro" id="IPR017455">
    <property type="entry name" value="Znf_FYVE-rel"/>
</dbReference>
<dbReference type="PANTHER" id="PTHR39490">
    <property type="entry name" value="ARRESTIN DOMAIN-CONTAINING PROTEIN D"/>
    <property type="match status" value="1"/>
</dbReference>
<dbReference type="AlphaFoldDB" id="G4YLM1"/>
<feature type="domain" description="FYVE-type" evidence="6">
    <location>
        <begin position="104"/>
        <end position="161"/>
    </location>
</feature>
<feature type="compositionally biased region" description="Basic and acidic residues" evidence="5">
    <location>
        <begin position="218"/>
        <end position="231"/>
    </location>
</feature>
<reference evidence="7 8" key="1">
    <citation type="journal article" date="2006" name="Science">
        <title>Phytophthora genome sequences uncover evolutionary origins and mechanisms of pathogenesis.</title>
        <authorList>
            <person name="Tyler B.M."/>
            <person name="Tripathy S."/>
            <person name="Zhang X."/>
            <person name="Dehal P."/>
            <person name="Jiang R.H."/>
            <person name="Aerts A."/>
            <person name="Arredondo F.D."/>
            <person name="Baxter L."/>
            <person name="Bensasson D."/>
            <person name="Beynon J.L."/>
            <person name="Chapman J."/>
            <person name="Damasceno C.M."/>
            <person name="Dorrance A.E."/>
            <person name="Dou D."/>
            <person name="Dickerman A.W."/>
            <person name="Dubchak I.L."/>
            <person name="Garbelotto M."/>
            <person name="Gijzen M."/>
            <person name="Gordon S.G."/>
            <person name="Govers F."/>
            <person name="Grunwald N.J."/>
            <person name="Huang W."/>
            <person name="Ivors K.L."/>
            <person name="Jones R.W."/>
            <person name="Kamoun S."/>
            <person name="Krampis K."/>
            <person name="Lamour K.H."/>
            <person name="Lee M.K."/>
            <person name="McDonald W.H."/>
            <person name="Medina M."/>
            <person name="Meijer H.J."/>
            <person name="Nordberg E.K."/>
            <person name="Maclean D.J."/>
            <person name="Ospina-Giraldo M.D."/>
            <person name="Morris P.F."/>
            <person name="Phuntumart V."/>
            <person name="Putnam N.H."/>
            <person name="Rash S."/>
            <person name="Rose J.K."/>
            <person name="Sakihama Y."/>
            <person name="Salamov A.A."/>
            <person name="Savidor A."/>
            <person name="Scheuring C.F."/>
            <person name="Smith B.M."/>
            <person name="Sobral B.W."/>
            <person name="Terry A."/>
            <person name="Torto-Alalibo T.A."/>
            <person name="Win J."/>
            <person name="Xu Z."/>
            <person name="Zhang H."/>
            <person name="Grigoriev I.V."/>
            <person name="Rokhsar D.S."/>
            <person name="Boore J.L."/>
        </authorList>
    </citation>
    <scope>NUCLEOTIDE SEQUENCE [LARGE SCALE GENOMIC DNA]</scope>
    <source>
        <strain evidence="7 8">P6497</strain>
    </source>
</reference>
<feature type="compositionally biased region" description="Low complexity" evidence="5">
    <location>
        <begin position="48"/>
        <end position="69"/>
    </location>
</feature>
<dbReference type="OMA" id="ETSAFTW"/>
<gene>
    <name evidence="7" type="ORF">PHYSODRAFT_476558</name>
</gene>
<feature type="region of interest" description="Disordered" evidence="5">
    <location>
        <begin position="199"/>
        <end position="231"/>
    </location>
</feature>
<proteinExistence type="predicted"/>
<evidence type="ECO:0000256" key="3">
    <source>
        <dbReference type="ARBA" id="ARBA00022833"/>
    </source>
</evidence>
<feature type="region of interest" description="Disordered" evidence="5">
    <location>
        <begin position="795"/>
        <end position="967"/>
    </location>
</feature>
<dbReference type="KEGG" id="psoj:PHYSODRAFT_476558"/>
<dbReference type="STRING" id="1094619.G4YLM1"/>
<evidence type="ECO:0000313" key="8">
    <source>
        <dbReference type="Proteomes" id="UP000002640"/>
    </source>
</evidence>
<keyword evidence="2 4" id="KW-0863">Zinc-finger</keyword>
<name>G4YLM1_PHYSP</name>
<evidence type="ECO:0000256" key="1">
    <source>
        <dbReference type="ARBA" id="ARBA00022723"/>
    </source>
</evidence>
<evidence type="ECO:0000313" key="7">
    <source>
        <dbReference type="EMBL" id="EGZ30502.1"/>
    </source>
</evidence>
<dbReference type="Gene3D" id="3.30.40.10">
    <property type="entry name" value="Zinc/RING finger domain, C3HC4 (zinc finger)"/>
    <property type="match status" value="1"/>
</dbReference>
<dbReference type="RefSeq" id="XP_009517777.1">
    <property type="nucleotide sequence ID" value="XM_009519482.1"/>
</dbReference>
<dbReference type="InParanoid" id="G4YLM1"/>
<feature type="region of interest" description="Disordered" evidence="5">
    <location>
        <begin position="605"/>
        <end position="631"/>
    </location>
</feature>
<keyword evidence="3" id="KW-0862">Zinc</keyword>
<sequence length="1005" mass="109681">MNDPFFDEDDGEFDDLYGNPPPAASSPATQRKPRNSPSPAAQPLTPGSRSLARSPAASSAVSRSYASNATDLAVSGKQDKRRRKHGKARRKDSQELFDVQWQSDVAVSRCGLCRADFSLMRRKHHCRHCGRVMCSDCSSFLFFEFSHRKHRVCSACNNQLLAEQDAYDRETLANGRDTASNLFDDSTALFDGADDEWFTDVPGQRTQSWGSADDQSEEGSKGPGWRDRVKDTYTVTPDQPSVLAPIAGSRLTAGITGNGYISEQFRYDDVGGPGLGHDDDSTVEMPRPKQQRATMTHADHSAKPSQLSGNGYFSEQFKYDDVGGPGLGHEDARSVAMPRPKQQAVDAPYSYDAVQPDNLKDIFSGTKHQEPTEAKKEKKAKASKPRARGDQSMTMDELNPSYSSEDESRLPASAMPRPTLTPAQPTFYDDDADKLVVENSPGFFEATIAEREAQRKKKEEQQQQLAKDMAWVNGSAVPPTVPSHRFSSEQDSYSIVDPPSHTSNSPVEAQRRSRTASDGAGNKSAKGGLTGALKRFFGMGSKATEKPTTPPKPAPSYDVPQLKSERKRRGTFDDLFESPKNNVSTSAVGVARFDQRRSFDEGDGMLLGAGPPSDQPAARSLNGPAETCRQSTATSLLDDRVDASQSEGSGFTWSNVRSSPGFGTATYAVPTSLQPRAVYDENRKSSFHYDASSAQTAPVGNIMDDLKRSSTVKKAQGKESVDDFFAEFEEPNDYVFDPATGGYIAARIPPRAVAARSDGGAEEVDDEVAEIIVDKISSLESELAALKQLIRTRKGVGGTSHVAKQHHSATRPSARKESIFDNDSSDEESSKPGDPYAISIQPAPKREGRKRPGSKKKHVKKRKDSFADLFEDSPNEAETLGGATSYEALFQTGATRSGAGQEEASDDEEELAPKPGKAKSKKSRRRSSRKINDVVATKVDSDSEPEFASLKGRRGKKSFSRRDTSDDVENAGTRLMLCSTHLMTMMWLNSTVEITPTLKTPTVLR</sequence>
<dbReference type="GO" id="GO:0008270">
    <property type="term" value="F:zinc ion binding"/>
    <property type="evidence" value="ECO:0007669"/>
    <property type="project" value="UniProtKB-KW"/>
</dbReference>
<dbReference type="GeneID" id="20654758"/>
<feature type="compositionally biased region" description="Basic and acidic residues" evidence="5">
    <location>
        <begin position="367"/>
        <end position="376"/>
    </location>
</feature>
<organism evidence="7 8">
    <name type="scientific">Phytophthora sojae (strain P6497)</name>
    <name type="common">Soybean stem and root rot agent</name>
    <name type="synonym">Phytophthora megasperma f. sp. glycines</name>
    <dbReference type="NCBI Taxonomy" id="1094619"/>
    <lineage>
        <taxon>Eukaryota</taxon>
        <taxon>Sar</taxon>
        <taxon>Stramenopiles</taxon>
        <taxon>Oomycota</taxon>
        <taxon>Peronosporomycetes</taxon>
        <taxon>Peronosporales</taxon>
        <taxon>Peronosporaceae</taxon>
        <taxon>Phytophthora</taxon>
    </lineage>
</organism>
<protein>
    <recommendedName>
        <fullName evidence="6">FYVE-type domain-containing protein</fullName>
    </recommendedName>
</protein>
<dbReference type="SMART" id="SM00064">
    <property type="entry name" value="FYVE"/>
    <property type="match status" value="1"/>
</dbReference>
<dbReference type="SUPFAM" id="SSF57903">
    <property type="entry name" value="FYVE/PHD zinc finger"/>
    <property type="match status" value="1"/>
</dbReference>
<keyword evidence="1" id="KW-0479">Metal-binding</keyword>
<feature type="region of interest" description="Disordered" evidence="5">
    <location>
        <begin position="325"/>
        <end position="345"/>
    </location>
</feature>
<evidence type="ECO:0000256" key="5">
    <source>
        <dbReference type="SAM" id="MobiDB-lite"/>
    </source>
</evidence>
<evidence type="ECO:0000256" key="2">
    <source>
        <dbReference type="ARBA" id="ARBA00022771"/>
    </source>
</evidence>
<feature type="compositionally biased region" description="Basic residues" evidence="5">
    <location>
        <begin position="79"/>
        <end position="90"/>
    </location>
</feature>
<feature type="region of interest" description="Disordered" evidence="5">
    <location>
        <begin position="448"/>
        <end position="581"/>
    </location>
</feature>
<evidence type="ECO:0000259" key="6">
    <source>
        <dbReference type="PROSITE" id="PS50178"/>
    </source>
</evidence>
<dbReference type="EMBL" id="JH159151">
    <property type="protein sequence ID" value="EGZ30502.1"/>
    <property type="molecule type" value="Genomic_DNA"/>
</dbReference>
<keyword evidence="8" id="KW-1185">Reference proteome</keyword>
<dbReference type="InterPro" id="IPR000306">
    <property type="entry name" value="Znf_FYVE"/>
</dbReference>
<feature type="compositionally biased region" description="Basic residues" evidence="5">
    <location>
        <begin position="377"/>
        <end position="386"/>
    </location>
</feature>
<feature type="compositionally biased region" description="Basic residues" evidence="5">
    <location>
        <begin position="847"/>
        <end position="863"/>
    </location>
</feature>
<dbReference type="InterPro" id="IPR011011">
    <property type="entry name" value="Znf_FYVE_PHD"/>
</dbReference>
<dbReference type="Pfam" id="PF01363">
    <property type="entry name" value="FYVE"/>
    <property type="match status" value="1"/>
</dbReference>
<feature type="compositionally biased region" description="Basic and acidic residues" evidence="5">
    <location>
        <begin position="448"/>
        <end position="461"/>
    </location>
</feature>
<dbReference type="CDD" id="cd00065">
    <property type="entry name" value="FYVE_like_SF"/>
    <property type="match status" value="1"/>
</dbReference>
<dbReference type="PROSITE" id="PS50178">
    <property type="entry name" value="ZF_FYVE"/>
    <property type="match status" value="1"/>
</dbReference>
<accession>G4YLM1</accession>
<evidence type="ECO:0000256" key="4">
    <source>
        <dbReference type="PROSITE-ProRule" id="PRU00091"/>
    </source>
</evidence>